<organism evidence="1 2">
    <name type="scientific">Aurantimonas aggregata</name>
    <dbReference type="NCBI Taxonomy" id="2047720"/>
    <lineage>
        <taxon>Bacteria</taxon>
        <taxon>Pseudomonadati</taxon>
        <taxon>Pseudomonadota</taxon>
        <taxon>Alphaproteobacteria</taxon>
        <taxon>Hyphomicrobiales</taxon>
        <taxon>Aurantimonadaceae</taxon>
        <taxon>Aurantimonas</taxon>
    </lineage>
</organism>
<evidence type="ECO:0000313" key="2">
    <source>
        <dbReference type="Proteomes" id="UP000476332"/>
    </source>
</evidence>
<proteinExistence type="predicted"/>
<gene>
    <name evidence="1" type="ORF">GTW51_10530</name>
</gene>
<accession>A0A6L9MHJ3</accession>
<dbReference type="AlphaFoldDB" id="A0A6L9MHJ3"/>
<reference evidence="1 2" key="1">
    <citation type="submission" date="2020-01" db="EMBL/GenBank/DDBJ databases">
        <title>Genomes of bacteria type strains.</title>
        <authorList>
            <person name="Chen J."/>
            <person name="Zhu S."/>
            <person name="Chen J."/>
        </authorList>
    </citation>
    <scope>NUCLEOTIDE SEQUENCE [LARGE SCALE GENOMIC DNA]</scope>
    <source>
        <strain evidence="1 2">KCTC 52919</strain>
    </source>
</reference>
<protein>
    <submittedName>
        <fullName evidence="1">Uncharacterized protein</fullName>
    </submittedName>
</protein>
<dbReference type="EMBL" id="JAAAMJ010000006">
    <property type="protein sequence ID" value="NDV87136.1"/>
    <property type="molecule type" value="Genomic_DNA"/>
</dbReference>
<evidence type="ECO:0000313" key="1">
    <source>
        <dbReference type="EMBL" id="NDV87136.1"/>
    </source>
</evidence>
<dbReference type="RefSeq" id="WP_163043882.1">
    <property type="nucleotide sequence ID" value="NZ_JAAAMJ010000006.1"/>
</dbReference>
<dbReference type="Proteomes" id="UP000476332">
    <property type="component" value="Unassembled WGS sequence"/>
</dbReference>
<sequence>MIITRRQEFTEPIISTLTYAVTIQFLQAKFSARGSATIPIFSGRIDFASELQAYRIRTFCSRRNTYFGTTDDSGDSGAAYSSAVF</sequence>
<comment type="caution">
    <text evidence="1">The sequence shown here is derived from an EMBL/GenBank/DDBJ whole genome shotgun (WGS) entry which is preliminary data.</text>
</comment>
<keyword evidence="2" id="KW-1185">Reference proteome</keyword>
<name>A0A6L9MHJ3_9HYPH</name>